<dbReference type="InterPro" id="IPR013525">
    <property type="entry name" value="ABC2_TM"/>
</dbReference>
<evidence type="ECO:0000256" key="4">
    <source>
        <dbReference type="ARBA" id="ARBA00022989"/>
    </source>
</evidence>
<name>V2Q7S2_9BACT</name>
<dbReference type="Gene3D" id="3.40.1710.10">
    <property type="entry name" value="abc type-2 transporter like domain"/>
    <property type="match status" value="1"/>
</dbReference>
<evidence type="ECO:0000256" key="1">
    <source>
        <dbReference type="ARBA" id="ARBA00004651"/>
    </source>
</evidence>
<reference evidence="7" key="2">
    <citation type="submission" date="2022-05" db="EMBL/GenBank/DDBJ databases">
        <authorList>
            <person name="Proctor A.L."/>
            <person name="Phillips G.J."/>
            <person name="Wannemuehler M.J."/>
        </authorList>
    </citation>
    <scope>NUCLEOTIDE SEQUENCE</scope>
    <source>
        <strain evidence="7">ASF457</strain>
    </source>
</reference>
<keyword evidence="4" id="KW-1133">Transmembrane helix</keyword>
<dbReference type="Pfam" id="PF12698">
    <property type="entry name" value="ABC2_membrane_3"/>
    <property type="match status" value="1"/>
</dbReference>
<dbReference type="AlphaFoldDB" id="V2Q7S2"/>
<keyword evidence="2" id="KW-1003">Cell membrane</keyword>
<dbReference type="OrthoDB" id="9811522at2"/>
<dbReference type="PANTHER" id="PTHR30294:SF29">
    <property type="entry name" value="MULTIDRUG ABC TRANSPORTER PERMEASE YBHS-RELATED"/>
    <property type="match status" value="1"/>
</dbReference>
<evidence type="ECO:0000313" key="7">
    <source>
        <dbReference type="EMBL" id="USF24786.1"/>
    </source>
</evidence>
<proteinExistence type="predicted"/>
<dbReference type="GO" id="GO:0005886">
    <property type="term" value="C:plasma membrane"/>
    <property type="evidence" value="ECO:0007669"/>
    <property type="project" value="UniProtKB-SubCell"/>
</dbReference>
<reference evidence="7" key="3">
    <citation type="submission" date="2022-06" db="EMBL/GenBank/DDBJ databases">
        <title>Resources to Facilitate Use of the Altered Schaedler Flora (ASF) Mouse Model to Study Microbiome Function.</title>
        <authorList>
            <person name="Proctor A."/>
            <person name="Parvinroo S."/>
            <person name="Richie T."/>
            <person name="Jia X."/>
            <person name="Lee S.T.M."/>
            <person name="Karp P.D."/>
            <person name="Paley S."/>
            <person name="Kostic A.D."/>
            <person name="Pierre J.F."/>
            <person name="Wannemuehler M.J."/>
            <person name="Phillips G.J."/>
        </authorList>
    </citation>
    <scope>NUCLEOTIDE SEQUENCE</scope>
    <source>
        <strain evidence="7">ASF457</strain>
    </source>
</reference>
<keyword evidence="3" id="KW-0812">Transmembrane</keyword>
<evidence type="ECO:0000313" key="8">
    <source>
        <dbReference type="Proteomes" id="UP000017429"/>
    </source>
</evidence>
<accession>V2Q7S2</accession>
<dbReference type="Proteomes" id="UP000017429">
    <property type="component" value="Chromosome"/>
</dbReference>
<dbReference type="KEGG" id="msch:N508_001879"/>
<evidence type="ECO:0000256" key="3">
    <source>
        <dbReference type="ARBA" id="ARBA00022692"/>
    </source>
</evidence>
<dbReference type="EMBL" id="CP097562">
    <property type="protein sequence ID" value="USF24786.1"/>
    <property type="molecule type" value="Genomic_DNA"/>
</dbReference>
<evidence type="ECO:0000256" key="2">
    <source>
        <dbReference type="ARBA" id="ARBA00022475"/>
    </source>
</evidence>
<dbReference type="RefSeq" id="WP_023276816.1">
    <property type="nucleotide sequence ID" value="NZ_CP097562.1"/>
</dbReference>
<dbReference type="GO" id="GO:0140359">
    <property type="term" value="F:ABC-type transporter activity"/>
    <property type="evidence" value="ECO:0007669"/>
    <property type="project" value="InterPro"/>
</dbReference>
<evidence type="ECO:0000259" key="6">
    <source>
        <dbReference type="Pfam" id="PF12698"/>
    </source>
</evidence>
<dbReference type="InterPro" id="IPR051449">
    <property type="entry name" value="ABC-2_transporter_component"/>
</dbReference>
<dbReference type="PANTHER" id="PTHR30294">
    <property type="entry name" value="MEMBRANE COMPONENT OF ABC TRANSPORTER YHHJ-RELATED"/>
    <property type="match status" value="1"/>
</dbReference>
<evidence type="ECO:0000256" key="5">
    <source>
        <dbReference type="ARBA" id="ARBA00023136"/>
    </source>
</evidence>
<organism evidence="7 8">
    <name type="scientific">Mucispirillum schaedleri ASF457</name>
    <dbReference type="NCBI Taxonomy" id="1379858"/>
    <lineage>
        <taxon>Bacteria</taxon>
        <taxon>Pseudomonadati</taxon>
        <taxon>Deferribacterota</taxon>
        <taxon>Deferribacteres</taxon>
        <taxon>Deferribacterales</taxon>
        <taxon>Mucispirillaceae</taxon>
        <taxon>Mucispirillum</taxon>
    </lineage>
</organism>
<dbReference type="eggNOG" id="COG0842">
    <property type="taxonomic scope" value="Bacteria"/>
</dbReference>
<sequence length="394" mass="45218">MTISEYFRTIKYFFEREWHFLLHTRRKLFYFILITPVILFTVLIGVFANPVIREIPIAVIDEDNSALSLELTSIIQASPYVNIIEKVPNMKVAEKLIRGGKIYGIVLIPEDFSKRALGYKGAEVVLYYNNELFIVGSLVNKGVFSAVKDYSDFHNKKYMMSHGVPAYDADFQVHPVNIGEKILFNPYLNYQYFFVFGLIPAAFQLFVICVILYGVLYEERSRKYLDIIDMVNKAPFSYTFGKLLPYAVLFAFSGMFMLFVLFVYIKVPMVSGYWKIIIATMMYVYVSMAAGLFIAVILRPLAFSAAAVYAAPTFAYAGISFPQVAMPKYAYYLSEFFPLTHYHRVLVNEAIRGSAPYNSTGSEILYLFLLGTFVFAVSIIVIKLYSHIYLRRQV</sequence>
<keyword evidence="8" id="KW-1185">Reference proteome</keyword>
<reference evidence="7" key="1">
    <citation type="journal article" date="2014" name="Genome Announc.">
        <title>Draft genome sequences of the altered schaedler flora, a defined bacterial community from gnotobiotic mice.</title>
        <authorList>
            <person name="Wannemuehler M.J."/>
            <person name="Overstreet A.M."/>
            <person name="Ward D.V."/>
            <person name="Phillips G.J."/>
        </authorList>
    </citation>
    <scope>NUCLEOTIDE SEQUENCE</scope>
    <source>
        <strain evidence="7">ASF457</strain>
    </source>
</reference>
<keyword evidence="5" id="KW-0472">Membrane</keyword>
<comment type="subcellular location">
    <subcellularLocation>
        <location evidence="1">Cell membrane</location>
        <topology evidence="1">Multi-pass membrane protein</topology>
    </subcellularLocation>
</comment>
<gene>
    <name evidence="7" type="ORF">N508_001879</name>
</gene>
<protein>
    <recommendedName>
        <fullName evidence="6">ABC-2 type transporter transmembrane domain-containing protein</fullName>
    </recommendedName>
</protein>
<feature type="domain" description="ABC-2 type transporter transmembrane" evidence="6">
    <location>
        <begin position="28"/>
        <end position="379"/>
    </location>
</feature>